<dbReference type="Pfam" id="PF00534">
    <property type="entry name" value="Glycos_transf_1"/>
    <property type="match status" value="1"/>
</dbReference>
<dbReference type="AlphaFoldDB" id="A0A8J2TPJ5"/>
<dbReference type="RefSeq" id="WP_188604831.1">
    <property type="nucleotide sequence ID" value="NZ_BMIC01000001.1"/>
</dbReference>
<organism evidence="3 4">
    <name type="scientific">Aquaticitalea lipolytica</name>
    <dbReference type="NCBI Taxonomy" id="1247562"/>
    <lineage>
        <taxon>Bacteria</taxon>
        <taxon>Pseudomonadati</taxon>
        <taxon>Bacteroidota</taxon>
        <taxon>Flavobacteriia</taxon>
        <taxon>Flavobacteriales</taxon>
        <taxon>Flavobacteriaceae</taxon>
        <taxon>Aquaticitalea</taxon>
    </lineage>
</organism>
<reference evidence="3 4" key="1">
    <citation type="journal article" date="2014" name="Int. J. Syst. Evol. Microbiol.">
        <title>Complete genome sequence of Corynebacterium casei LMG S-19264T (=DSM 44701T), isolated from a smear-ripened cheese.</title>
        <authorList>
            <consortium name="US DOE Joint Genome Institute (JGI-PGF)"/>
            <person name="Walter F."/>
            <person name="Albersmeier A."/>
            <person name="Kalinowski J."/>
            <person name="Ruckert C."/>
        </authorList>
    </citation>
    <scope>NUCLEOTIDE SEQUENCE [LARGE SCALE GENOMIC DNA]</scope>
    <source>
        <strain evidence="3 4">CGMCC 1.15295</strain>
    </source>
</reference>
<dbReference type="InterPro" id="IPR001296">
    <property type="entry name" value="Glyco_trans_1"/>
</dbReference>
<feature type="domain" description="Glycosyltransferase subfamily 4-like N-terminal" evidence="2">
    <location>
        <begin position="19"/>
        <end position="172"/>
    </location>
</feature>
<dbReference type="PANTHER" id="PTHR12526">
    <property type="entry name" value="GLYCOSYLTRANSFERASE"/>
    <property type="match status" value="1"/>
</dbReference>
<protein>
    <submittedName>
        <fullName evidence="3">Glycosyl transferase</fullName>
    </submittedName>
</protein>
<dbReference type="Pfam" id="PF13439">
    <property type="entry name" value="Glyco_transf_4"/>
    <property type="match status" value="1"/>
</dbReference>
<evidence type="ECO:0000313" key="3">
    <source>
        <dbReference type="EMBL" id="GFZ78932.1"/>
    </source>
</evidence>
<comment type="caution">
    <text evidence="3">The sequence shown here is derived from an EMBL/GenBank/DDBJ whole genome shotgun (WGS) entry which is preliminary data.</text>
</comment>
<gene>
    <name evidence="3" type="ORF">GCM10011531_05740</name>
</gene>
<keyword evidence="3" id="KW-0808">Transferase</keyword>
<evidence type="ECO:0000313" key="4">
    <source>
        <dbReference type="Proteomes" id="UP000598120"/>
    </source>
</evidence>
<evidence type="ECO:0000259" key="1">
    <source>
        <dbReference type="Pfam" id="PF00534"/>
    </source>
</evidence>
<dbReference type="Proteomes" id="UP000598120">
    <property type="component" value="Unassembled WGS sequence"/>
</dbReference>
<feature type="domain" description="Glycosyl transferase family 1" evidence="1">
    <location>
        <begin position="187"/>
        <end position="344"/>
    </location>
</feature>
<keyword evidence="4" id="KW-1185">Reference proteome</keyword>
<dbReference type="SUPFAM" id="SSF53756">
    <property type="entry name" value="UDP-Glycosyltransferase/glycogen phosphorylase"/>
    <property type="match status" value="1"/>
</dbReference>
<sequence length="373" mass="42837">MSKSNNKKICIVAQSLSKGGAERSSALLSKMLFSLGYDVHIVTILSGVDYEYSGKLFNLGELKDKRDTFFGRLHRLQVFKKYLKTHQFDVIIDNRSRVQAFTEFIITTFIYKLPTVYVIHNFETSKSFTKYAWLNTLLYKNKMMTCVSSEAKMKFETQFKLNRIKVIYNGFDFKTIELQSQEQIADQIADYIIYYGRIDDDHKNLILLLEAYKQSKLIAQKIRLLILGDGPDIQSIENYSKQLQINDNVVFKGFTSNPYPYVKNAKFTLLTSRHEGFPMVIPESLSLEVPVISVDCKSGPSEVITNGFNGLLVENYNAKALADAMNSFIFDLDLYSKCKSNAKKSVEQFSVEYISKDWQNVINTLDETSKTNF</sequence>
<dbReference type="Gene3D" id="3.40.50.2000">
    <property type="entry name" value="Glycogen Phosphorylase B"/>
    <property type="match status" value="2"/>
</dbReference>
<evidence type="ECO:0000259" key="2">
    <source>
        <dbReference type="Pfam" id="PF13439"/>
    </source>
</evidence>
<proteinExistence type="predicted"/>
<dbReference type="GO" id="GO:0016757">
    <property type="term" value="F:glycosyltransferase activity"/>
    <property type="evidence" value="ECO:0007669"/>
    <property type="project" value="InterPro"/>
</dbReference>
<accession>A0A8J2TPJ5</accession>
<dbReference type="EMBL" id="BMIC01000001">
    <property type="protein sequence ID" value="GFZ78932.1"/>
    <property type="molecule type" value="Genomic_DNA"/>
</dbReference>
<dbReference type="CDD" id="cd03811">
    <property type="entry name" value="GT4_GT28_WabH-like"/>
    <property type="match status" value="1"/>
</dbReference>
<name>A0A8J2TPJ5_9FLAO</name>
<dbReference type="PANTHER" id="PTHR12526:SF630">
    <property type="entry name" value="GLYCOSYLTRANSFERASE"/>
    <property type="match status" value="1"/>
</dbReference>
<dbReference type="InterPro" id="IPR028098">
    <property type="entry name" value="Glyco_trans_4-like_N"/>
</dbReference>